<accession>A0ACD3A8K6</accession>
<gene>
    <name evidence="1" type="ORF">BDN72DRAFT_863444</name>
</gene>
<reference evidence="1 2" key="1">
    <citation type="journal article" date="2019" name="Nat. Ecol. Evol.">
        <title>Megaphylogeny resolves global patterns of mushroom evolution.</title>
        <authorList>
            <person name="Varga T."/>
            <person name="Krizsan K."/>
            <person name="Foldi C."/>
            <person name="Dima B."/>
            <person name="Sanchez-Garcia M."/>
            <person name="Sanchez-Ramirez S."/>
            <person name="Szollosi G.J."/>
            <person name="Szarkandi J.G."/>
            <person name="Papp V."/>
            <person name="Albert L."/>
            <person name="Andreopoulos W."/>
            <person name="Angelini C."/>
            <person name="Antonin V."/>
            <person name="Barry K.W."/>
            <person name="Bougher N.L."/>
            <person name="Buchanan P."/>
            <person name="Buyck B."/>
            <person name="Bense V."/>
            <person name="Catcheside P."/>
            <person name="Chovatia M."/>
            <person name="Cooper J."/>
            <person name="Damon W."/>
            <person name="Desjardin D."/>
            <person name="Finy P."/>
            <person name="Geml J."/>
            <person name="Haridas S."/>
            <person name="Hughes K."/>
            <person name="Justo A."/>
            <person name="Karasinski D."/>
            <person name="Kautmanova I."/>
            <person name="Kiss B."/>
            <person name="Kocsube S."/>
            <person name="Kotiranta H."/>
            <person name="LaButti K.M."/>
            <person name="Lechner B.E."/>
            <person name="Liimatainen K."/>
            <person name="Lipzen A."/>
            <person name="Lukacs Z."/>
            <person name="Mihaltcheva S."/>
            <person name="Morgado L.N."/>
            <person name="Niskanen T."/>
            <person name="Noordeloos M.E."/>
            <person name="Ohm R.A."/>
            <person name="Ortiz-Santana B."/>
            <person name="Ovrebo C."/>
            <person name="Racz N."/>
            <person name="Riley R."/>
            <person name="Savchenko A."/>
            <person name="Shiryaev A."/>
            <person name="Soop K."/>
            <person name="Spirin V."/>
            <person name="Szebenyi C."/>
            <person name="Tomsovsky M."/>
            <person name="Tulloss R.E."/>
            <person name="Uehling J."/>
            <person name="Grigoriev I.V."/>
            <person name="Vagvolgyi C."/>
            <person name="Papp T."/>
            <person name="Martin F.M."/>
            <person name="Miettinen O."/>
            <person name="Hibbett D.S."/>
            <person name="Nagy L.G."/>
        </authorList>
    </citation>
    <scope>NUCLEOTIDE SEQUENCE [LARGE SCALE GENOMIC DNA]</scope>
    <source>
        <strain evidence="1 2">NL-1719</strain>
    </source>
</reference>
<sequence length="931" mass="106651">MDEYPEDCPPVLIQYKHAETNKMVETQDLTNFDDEDGVELGDCPFVVHGLTGEGLQGKTSEELKGLALKHMNSEGKMLAVGHAVAPESIYHNPRLYPQMFPWLFPYGYGGIGSRKFTVEGDHEEKGFIPISEKEHKRHLLMYYDKRFQTDLYFPFVAFSHEQIKACSTGSYLMTEKTKFNEMSDRLLGLNSTVLAGLAERLSAGETVHAVTEEEKECYQVIKDLDHIGSHVQGSTTSKKYMRNEIWSLIAAKGPPCWFITLSPADVKHPICIYYADTKEKFEPKILEYGDRFRLISRNPVAAARFFHLMVTLFIQHVLGVDTDHLGIYGKTAAYYGTVEQQGRLTLHLHLLLWIICNLTFQEIRDKLLDEDGMFQKKLIEYLESTFVGEFSTGTQDQVLERVAQDKKNRPPDSENPYEDPVETLPIPPPKKCFMQCGLCDECQSYNNWYTYFATTTDDLISKSNVHKCGSTLNKDGTHNKGKQFTGCMDNKWGKCRARFPRPIVDRTYVDSETGHVFMKKKESMINTVTPVLTYLFRCNSDVTSLQSGTATKITVQYTTNYVTKGVLKTRTMFQTIRNMFQKHDYFLNGTDSRQDKARALMAKIVNSFTSKMEVGSPMASLYLLGNPDHYTSHTFVPFYWQGYVHEVGKAWPEDGESVYCEKVTLFKKGNRILGLSLVNDYVYRPKELEQMNLYEYISQCTRVPAGDKSEKEDKKGKIPKQKVDKEDFDAELDISLDGKPKKQKMVPYEVELCKNSLTMEESNKDSSEDLSGKTFRFLKEHPFTKTQAVRLLPPKKHSVPNFVGATLPRRDQGDREYYCKTIMTLFKPWRTGKHLKGPKETWDDAVYKHAFTEQQTSILKNMHVKYECLDANDDYFSQLRAGGVQLPMGDFMNADDFDPGNGDYAWEIPDGDPAEFDNLICRLDVKLRSLK</sequence>
<dbReference type="Proteomes" id="UP000308600">
    <property type="component" value="Unassembled WGS sequence"/>
</dbReference>
<evidence type="ECO:0000313" key="2">
    <source>
        <dbReference type="Proteomes" id="UP000308600"/>
    </source>
</evidence>
<keyword evidence="2" id="KW-1185">Reference proteome</keyword>
<evidence type="ECO:0000313" key="1">
    <source>
        <dbReference type="EMBL" id="TFK61639.1"/>
    </source>
</evidence>
<name>A0ACD3A8K6_9AGAR</name>
<protein>
    <submittedName>
        <fullName evidence="1">Uncharacterized protein</fullName>
    </submittedName>
</protein>
<proteinExistence type="predicted"/>
<organism evidence="1 2">
    <name type="scientific">Pluteus cervinus</name>
    <dbReference type="NCBI Taxonomy" id="181527"/>
    <lineage>
        <taxon>Eukaryota</taxon>
        <taxon>Fungi</taxon>
        <taxon>Dikarya</taxon>
        <taxon>Basidiomycota</taxon>
        <taxon>Agaricomycotina</taxon>
        <taxon>Agaricomycetes</taxon>
        <taxon>Agaricomycetidae</taxon>
        <taxon>Agaricales</taxon>
        <taxon>Pluteineae</taxon>
        <taxon>Pluteaceae</taxon>
        <taxon>Pluteus</taxon>
    </lineage>
</organism>
<dbReference type="EMBL" id="ML208641">
    <property type="protein sequence ID" value="TFK61639.1"/>
    <property type="molecule type" value="Genomic_DNA"/>
</dbReference>